<evidence type="ECO:0000313" key="2">
    <source>
        <dbReference type="EMBL" id="MEJ5865204.1"/>
    </source>
</evidence>
<name>A0ABU8QX16_9PSED</name>
<proteinExistence type="predicted"/>
<keyword evidence="3" id="KW-1185">Reference proteome</keyword>
<feature type="region of interest" description="Disordered" evidence="1">
    <location>
        <begin position="1"/>
        <end position="35"/>
    </location>
</feature>
<evidence type="ECO:0000313" key="3">
    <source>
        <dbReference type="Proteomes" id="UP001380290"/>
    </source>
</evidence>
<dbReference type="EMBL" id="JBBHLC010000067">
    <property type="protein sequence ID" value="MEJ5865204.1"/>
    <property type="molecule type" value="Genomic_DNA"/>
</dbReference>
<gene>
    <name evidence="2" type="ORF">V7S98_18490</name>
</gene>
<dbReference type="RefSeq" id="WP_339600181.1">
    <property type="nucleotide sequence ID" value="NZ_JBBHLC010000067.1"/>
</dbReference>
<evidence type="ECO:0008006" key="4">
    <source>
        <dbReference type="Google" id="ProtNLM"/>
    </source>
</evidence>
<reference evidence="2 3" key="1">
    <citation type="submission" date="2024-02" db="EMBL/GenBank/DDBJ databases">
        <title>Identification of pathogenicity and growth-promoting function of Pseudomonas putida variant.</title>
        <authorList>
            <person name="Sun J."/>
        </authorList>
    </citation>
    <scope>NUCLEOTIDE SEQUENCE [LARGE SCALE GENOMIC DNA]</scope>
    <source>
        <strain evidence="2 3">A03</strain>
    </source>
</reference>
<evidence type="ECO:0000256" key="1">
    <source>
        <dbReference type="SAM" id="MobiDB-lite"/>
    </source>
</evidence>
<comment type="caution">
    <text evidence="2">The sequence shown here is derived from an EMBL/GenBank/DDBJ whole genome shotgun (WGS) entry which is preliminary data.</text>
</comment>
<dbReference type="Proteomes" id="UP001380290">
    <property type="component" value="Unassembled WGS sequence"/>
</dbReference>
<sequence>MKTASNAANSAADNIDLFTPKDKHSLGGGSKSKARFSTNDVQDIRGVISNGLRSSSAAFYNNPDHPGTFRVVIDAGRPIGVKGQTKIRVIVGGDGKVINAFPVHEK</sequence>
<accession>A0ABU8QX16</accession>
<feature type="compositionally biased region" description="Low complexity" evidence="1">
    <location>
        <begin position="1"/>
        <end position="12"/>
    </location>
</feature>
<organism evidence="2 3">
    <name type="scientific">Pseudomonas farsensis</name>
    <dbReference type="NCBI Taxonomy" id="2745492"/>
    <lineage>
        <taxon>Bacteria</taxon>
        <taxon>Pseudomonadati</taxon>
        <taxon>Pseudomonadota</taxon>
        <taxon>Gammaproteobacteria</taxon>
        <taxon>Pseudomonadales</taxon>
        <taxon>Pseudomonadaceae</taxon>
        <taxon>Pseudomonas</taxon>
    </lineage>
</organism>
<protein>
    <recommendedName>
        <fullName evidence="4">Adhesin</fullName>
    </recommendedName>
</protein>